<keyword evidence="2" id="KW-0472">Membrane</keyword>
<dbReference type="GO" id="GO:0016020">
    <property type="term" value="C:membrane"/>
    <property type="evidence" value="ECO:0007669"/>
    <property type="project" value="InterPro"/>
</dbReference>
<dbReference type="InterPro" id="IPR003684">
    <property type="entry name" value="Porin_alphabac"/>
</dbReference>
<sequence>MIKQLAAIGMALTSTAAFAADLPSKRAAPVNYVKVCDAYGAGFFGIPGTDTCIKVGGMVRYDTFYSPSQDLYKITSGAKAVATNKATEMTLGNEVRGRIDLDSRTSTDYGTLQTVVSARLGRTSGLLNSVAAPTGATQSGTTTTPIMEAAYMRWAGFTAGVARDNFQYMPVVTYTGNQHWASFSNGAKQLAYTAVIGGGLSATVAIQDPTDTAIAPIGVTALSTVYSVNRTPQINGRIDFDQSWGGVAVMGAARQANGIDPTGVAYDKTANVWAAGAGAKINLPFIAAGDAIYFTANYANGMTEYTSSYGSNKASANVQRDLGGYVINPPSVVYGATGLELVKSWNVGTALTHNWTDKWKSNVFASYASITAPPVSAALVWDGKAGFGDSKTWSAGTNLTFSPVKDFDIGVEGIYSNLKQDVRYTLASSTNIVTSESVNNWTGRVRVERRF</sequence>
<organism evidence="3">
    <name type="scientific">uncultured Caudovirales phage</name>
    <dbReference type="NCBI Taxonomy" id="2100421"/>
    <lineage>
        <taxon>Viruses</taxon>
        <taxon>Duplodnaviria</taxon>
        <taxon>Heunggongvirae</taxon>
        <taxon>Uroviricota</taxon>
        <taxon>Caudoviricetes</taxon>
        <taxon>Peduoviridae</taxon>
        <taxon>Maltschvirus</taxon>
        <taxon>Maltschvirus maltsch</taxon>
    </lineage>
</organism>
<dbReference type="EMBL" id="LR796247">
    <property type="protein sequence ID" value="CAB4131520.1"/>
    <property type="molecule type" value="Genomic_DNA"/>
</dbReference>
<dbReference type="SUPFAM" id="SSF56935">
    <property type="entry name" value="Porins"/>
    <property type="match status" value="1"/>
</dbReference>
<gene>
    <name evidence="3" type="ORF">UFOVP132_127</name>
</gene>
<keyword evidence="1" id="KW-0813">Transport</keyword>
<dbReference type="GO" id="GO:0015288">
    <property type="term" value="F:porin activity"/>
    <property type="evidence" value="ECO:0007669"/>
    <property type="project" value="InterPro"/>
</dbReference>
<evidence type="ECO:0000256" key="1">
    <source>
        <dbReference type="ARBA" id="ARBA00022448"/>
    </source>
</evidence>
<evidence type="ECO:0000256" key="2">
    <source>
        <dbReference type="ARBA" id="ARBA00023136"/>
    </source>
</evidence>
<protein>
    <submittedName>
        <fullName evidence="3">Porin, alpha proteobacteria type</fullName>
    </submittedName>
</protein>
<accession>A0A6J5LF02</accession>
<dbReference type="Pfam" id="PF02530">
    <property type="entry name" value="Porin_2"/>
    <property type="match status" value="1"/>
</dbReference>
<proteinExistence type="predicted"/>
<evidence type="ECO:0000313" key="3">
    <source>
        <dbReference type="EMBL" id="CAB4131520.1"/>
    </source>
</evidence>
<reference evidence="3" key="1">
    <citation type="submission" date="2020-04" db="EMBL/GenBank/DDBJ databases">
        <authorList>
            <person name="Chiriac C."/>
            <person name="Salcher M."/>
            <person name="Ghai R."/>
            <person name="Kavagutti S V."/>
        </authorList>
    </citation>
    <scope>NUCLEOTIDE SEQUENCE</scope>
</reference>
<name>A0A6J5LF02_9CAUD</name>